<accession>A0A815VRF9</accession>
<comment type="caution">
    <text evidence="3">The sequence shown here is derived from an EMBL/GenBank/DDBJ whole genome shotgun (WGS) entry which is preliminary data.</text>
</comment>
<name>A0A815VRF9_9BILA</name>
<evidence type="ECO:0000313" key="3">
    <source>
        <dbReference type="EMBL" id="CAF1531564.1"/>
    </source>
</evidence>
<evidence type="ECO:0000256" key="1">
    <source>
        <dbReference type="SAM" id="MobiDB-lite"/>
    </source>
</evidence>
<proteinExistence type="predicted"/>
<feature type="region of interest" description="Disordered" evidence="1">
    <location>
        <begin position="47"/>
        <end position="77"/>
    </location>
</feature>
<reference evidence="3" key="1">
    <citation type="submission" date="2021-02" db="EMBL/GenBank/DDBJ databases">
        <authorList>
            <person name="Nowell W R."/>
        </authorList>
    </citation>
    <scope>NUCLEOTIDE SEQUENCE</scope>
</reference>
<dbReference type="AlphaFoldDB" id="A0A815VRF9"/>
<dbReference type="Proteomes" id="UP000663854">
    <property type="component" value="Unassembled WGS sequence"/>
</dbReference>
<keyword evidence="4" id="KW-1185">Reference proteome</keyword>
<gene>
    <name evidence="3" type="ORF">JXQ802_LOCUS42278</name>
    <name evidence="2" type="ORF">PYM288_LOCUS27348</name>
</gene>
<evidence type="ECO:0000313" key="4">
    <source>
        <dbReference type="Proteomes" id="UP000663870"/>
    </source>
</evidence>
<evidence type="ECO:0008006" key="5">
    <source>
        <dbReference type="Google" id="ProtNLM"/>
    </source>
</evidence>
<dbReference type="InterPro" id="IPR012337">
    <property type="entry name" value="RNaseH-like_sf"/>
</dbReference>
<dbReference type="PANTHER" id="PTHR46880:SF5">
    <property type="entry name" value="DUF4371 DOMAIN-CONTAINING PROTEIN"/>
    <property type="match status" value="1"/>
</dbReference>
<dbReference type="PANTHER" id="PTHR46880">
    <property type="entry name" value="RAS-ASSOCIATING DOMAIN-CONTAINING PROTEIN"/>
    <property type="match status" value="1"/>
</dbReference>
<dbReference type="Proteomes" id="UP000663870">
    <property type="component" value="Unassembled WGS sequence"/>
</dbReference>
<evidence type="ECO:0000313" key="2">
    <source>
        <dbReference type="EMBL" id="CAF1250300.1"/>
    </source>
</evidence>
<dbReference type="EMBL" id="CAJNOH010001785">
    <property type="protein sequence ID" value="CAF1250300.1"/>
    <property type="molecule type" value="Genomic_DNA"/>
</dbReference>
<sequence>MSSAQKSLTLYFKRKAIVEESDNNLAKKNKLNDNLNNILNDNVTTTQTISNTEPSRDTQPNINENCPLSTTANTTANDNKKRRYQKWYSDNYKWLIHEPNQGGFCRICRDYWKPTIPFYSEMNARTKGAFATQPFINWKAAPGPNGSLEKHQQSSYHKTAVQNLSYRQQEGSVIEQLLNVSELERQENRQRFGDLLDAAYFLFKHELPHTTLYSSLLELLAKTDHSKKLSSFFDKCQKNASYDSTTTVTELLQAISEIIDEQILRKIRESRVISIMADEGTDINRHQNLSICIRYCNQDTGEPTESFISLLKIKDKDAQTIFDTIVKELEAKHIDMTKIRFTGFDGASVFSGEFNGVSAKFRQIYSDSILFIHCRGHILQLCLLDACEHIPEVEECLSTLKSLISFINRSSIRLARFNDIQALLQCPQIKLIRPGDTRWLSYFRSISVILRCYEPLMITLEHISNERDEESPTAAGLLSILENQLTIFLLHSLEPIFEALSILSKSI</sequence>
<protein>
    <recommendedName>
        <fullName evidence="5">Zinc finger MYM-type protein 1-like</fullName>
    </recommendedName>
</protein>
<dbReference type="EMBL" id="CAJNOL010002823">
    <property type="protein sequence ID" value="CAF1531564.1"/>
    <property type="molecule type" value="Genomic_DNA"/>
</dbReference>
<feature type="compositionally biased region" description="Polar residues" evidence="1">
    <location>
        <begin position="47"/>
        <end position="69"/>
    </location>
</feature>
<organism evidence="3 4">
    <name type="scientific">Rotaria sordida</name>
    <dbReference type="NCBI Taxonomy" id="392033"/>
    <lineage>
        <taxon>Eukaryota</taxon>
        <taxon>Metazoa</taxon>
        <taxon>Spiralia</taxon>
        <taxon>Gnathifera</taxon>
        <taxon>Rotifera</taxon>
        <taxon>Eurotatoria</taxon>
        <taxon>Bdelloidea</taxon>
        <taxon>Philodinida</taxon>
        <taxon>Philodinidae</taxon>
        <taxon>Rotaria</taxon>
    </lineage>
</organism>
<dbReference type="SUPFAM" id="SSF53098">
    <property type="entry name" value="Ribonuclease H-like"/>
    <property type="match status" value="1"/>
</dbReference>